<dbReference type="EMBL" id="CM002924">
    <property type="protein sequence ID" value="KGN57762.1"/>
    <property type="molecule type" value="Genomic_DNA"/>
</dbReference>
<sequence length="179" mass="21161">MVFTGGMLWSSYNHIKTTLEAMTSNSQEWRDDEFGSRNESIGSRRGRGRIDEGSEGNVTPHDRDACPMSKETIAYVKHDPYSNAYNEGWRDHLNFRWGGQDQNHNPFSNLTYHILQHLLHRQWKHWFKNICKGMIPFCIVKPHPLKIWSCKWDNWPMTYMGDKKEPSLVIQKYQIMEEA</sequence>
<accession>A0A0A0LAQ9</accession>
<feature type="region of interest" description="Disordered" evidence="1">
    <location>
        <begin position="26"/>
        <end position="63"/>
    </location>
</feature>
<keyword evidence="3" id="KW-1185">Reference proteome</keyword>
<dbReference type="AlphaFoldDB" id="A0A0A0LAQ9"/>
<gene>
    <name evidence="2" type="ORF">Csa_3G282990</name>
</gene>
<evidence type="ECO:0000313" key="3">
    <source>
        <dbReference type="Proteomes" id="UP000029981"/>
    </source>
</evidence>
<reference evidence="2 3" key="2">
    <citation type="journal article" date="2009" name="PLoS ONE">
        <title>An integrated genetic and cytogenetic map of the cucumber genome.</title>
        <authorList>
            <person name="Ren Y."/>
            <person name="Zhang Z."/>
            <person name="Liu J."/>
            <person name="Staub J.E."/>
            <person name="Han Y."/>
            <person name="Cheng Z."/>
            <person name="Li X."/>
            <person name="Lu J."/>
            <person name="Miao H."/>
            <person name="Kang H."/>
            <person name="Xie B."/>
            <person name="Gu X."/>
            <person name="Wang X."/>
            <person name="Du Y."/>
            <person name="Jin W."/>
            <person name="Huang S."/>
        </authorList>
    </citation>
    <scope>NUCLEOTIDE SEQUENCE [LARGE SCALE GENOMIC DNA]</scope>
    <source>
        <strain evidence="3">cv. 9930</strain>
    </source>
</reference>
<name>A0A0A0LAQ9_CUCSA</name>
<dbReference type="Proteomes" id="UP000029981">
    <property type="component" value="Chromosome 3"/>
</dbReference>
<organism evidence="2 3">
    <name type="scientific">Cucumis sativus</name>
    <name type="common">Cucumber</name>
    <dbReference type="NCBI Taxonomy" id="3659"/>
    <lineage>
        <taxon>Eukaryota</taxon>
        <taxon>Viridiplantae</taxon>
        <taxon>Streptophyta</taxon>
        <taxon>Embryophyta</taxon>
        <taxon>Tracheophyta</taxon>
        <taxon>Spermatophyta</taxon>
        <taxon>Magnoliopsida</taxon>
        <taxon>eudicotyledons</taxon>
        <taxon>Gunneridae</taxon>
        <taxon>Pentapetalae</taxon>
        <taxon>rosids</taxon>
        <taxon>fabids</taxon>
        <taxon>Cucurbitales</taxon>
        <taxon>Cucurbitaceae</taxon>
        <taxon>Benincaseae</taxon>
        <taxon>Cucumis</taxon>
    </lineage>
</organism>
<proteinExistence type="predicted"/>
<evidence type="ECO:0000313" key="2">
    <source>
        <dbReference type="EMBL" id="KGN57762.1"/>
    </source>
</evidence>
<evidence type="ECO:0000256" key="1">
    <source>
        <dbReference type="SAM" id="MobiDB-lite"/>
    </source>
</evidence>
<protein>
    <submittedName>
        <fullName evidence="2">Uncharacterized protein</fullName>
    </submittedName>
</protein>
<reference evidence="2 3" key="4">
    <citation type="journal article" date="2011" name="BMC Genomics">
        <title>RNA-Seq improves annotation of protein-coding genes in the cucumber genome.</title>
        <authorList>
            <person name="Li Z."/>
            <person name="Zhang Z."/>
            <person name="Yan P."/>
            <person name="Huang S."/>
            <person name="Fei Z."/>
            <person name="Lin K."/>
        </authorList>
    </citation>
    <scope>NUCLEOTIDE SEQUENCE [LARGE SCALE GENOMIC DNA]</scope>
    <source>
        <strain evidence="3">cv. 9930</strain>
    </source>
</reference>
<reference evidence="2 3" key="3">
    <citation type="journal article" date="2010" name="BMC Genomics">
        <title>Transcriptome sequencing and comparative analysis of cucumber flowers with different sex types.</title>
        <authorList>
            <person name="Guo S."/>
            <person name="Zheng Y."/>
            <person name="Joung J.G."/>
            <person name="Liu S."/>
            <person name="Zhang Z."/>
            <person name="Crasta O.R."/>
            <person name="Sobral B.W."/>
            <person name="Xu Y."/>
            <person name="Huang S."/>
            <person name="Fei Z."/>
        </authorList>
    </citation>
    <scope>NUCLEOTIDE SEQUENCE [LARGE SCALE GENOMIC DNA]</scope>
    <source>
        <strain evidence="3">cv. 9930</strain>
    </source>
</reference>
<reference evidence="2 3" key="1">
    <citation type="journal article" date="2009" name="Nat. Genet.">
        <title>The genome of the cucumber, Cucumis sativus L.</title>
        <authorList>
            <person name="Huang S."/>
            <person name="Li R."/>
            <person name="Zhang Z."/>
            <person name="Li L."/>
            <person name="Gu X."/>
            <person name="Fan W."/>
            <person name="Lucas W.J."/>
            <person name="Wang X."/>
            <person name="Xie B."/>
            <person name="Ni P."/>
            <person name="Ren Y."/>
            <person name="Zhu H."/>
            <person name="Li J."/>
            <person name="Lin K."/>
            <person name="Jin W."/>
            <person name="Fei Z."/>
            <person name="Li G."/>
            <person name="Staub J."/>
            <person name="Kilian A."/>
            <person name="van der Vossen E.A."/>
            <person name="Wu Y."/>
            <person name="Guo J."/>
            <person name="He J."/>
            <person name="Jia Z."/>
            <person name="Ren Y."/>
            <person name="Tian G."/>
            <person name="Lu Y."/>
            <person name="Ruan J."/>
            <person name="Qian W."/>
            <person name="Wang M."/>
            <person name="Huang Q."/>
            <person name="Li B."/>
            <person name="Xuan Z."/>
            <person name="Cao J."/>
            <person name="Asan"/>
            <person name="Wu Z."/>
            <person name="Zhang J."/>
            <person name="Cai Q."/>
            <person name="Bai Y."/>
            <person name="Zhao B."/>
            <person name="Han Y."/>
            <person name="Li Y."/>
            <person name="Li X."/>
            <person name="Wang S."/>
            <person name="Shi Q."/>
            <person name="Liu S."/>
            <person name="Cho W.K."/>
            <person name="Kim J.Y."/>
            <person name="Xu Y."/>
            <person name="Heller-Uszynska K."/>
            <person name="Miao H."/>
            <person name="Cheng Z."/>
            <person name="Zhang S."/>
            <person name="Wu J."/>
            <person name="Yang Y."/>
            <person name="Kang H."/>
            <person name="Li M."/>
            <person name="Liang H."/>
            <person name="Ren X."/>
            <person name="Shi Z."/>
            <person name="Wen M."/>
            <person name="Jian M."/>
            <person name="Yang H."/>
            <person name="Zhang G."/>
            <person name="Yang Z."/>
            <person name="Chen R."/>
            <person name="Liu S."/>
            <person name="Li J."/>
            <person name="Ma L."/>
            <person name="Liu H."/>
            <person name="Zhou Y."/>
            <person name="Zhao J."/>
            <person name="Fang X."/>
            <person name="Li G."/>
            <person name="Fang L."/>
            <person name="Li Y."/>
            <person name="Liu D."/>
            <person name="Zheng H."/>
            <person name="Zhang Y."/>
            <person name="Qin N."/>
            <person name="Li Z."/>
            <person name="Yang G."/>
            <person name="Yang S."/>
            <person name="Bolund L."/>
            <person name="Kristiansen K."/>
            <person name="Zheng H."/>
            <person name="Li S."/>
            <person name="Zhang X."/>
            <person name="Yang H."/>
            <person name="Wang J."/>
            <person name="Sun R."/>
            <person name="Zhang B."/>
            <person name="Jiang S."/>
            <person name="Wang J."/>
            <person name="Du Y."/>
            <person name="Li S."/>
        </authorList>
    </citation>
    <scope>NUCLEOTIDE SEQUENCE [LARGE SCALE GENOMIC DNA]</scope>
    <source>
        <strain evidence="3">cv. 9930</strain>
    </source>
</reference>
<dbReference type="Gramene" id="KGN57762">
    <property type="protein sequence ID" value="KGN57762"/>
    <property type="gene ID" value="Csa_3G282990"/>
</dbReference>